<proteinExistence type="predicted"/>
<keyword evidence="3" id="KW-1185">Reference proteome</keyword>
<name>B7KED6_GLOC7</name>
<feature type="region of interest" description="Disordered" evidence="1">
    <location>
        <begin position="69"/>
        <end position="89"/>
    </location>
</feature>
<dbReference type="EMBL" id="CP001291">
    <property type="protein sequence ID" value="ACK73254.1"/>
    <property type="molecule type" value="Genomic_DNA"/>
</dbReference>
<dbReference type="RefSeq" id="WP_015956836.1">
    <property type="nucleotide sequence ID" value="NC_011729.1"/>
</dbReference>
<gene>
    <name evidence="2" type="ordered locus">PCC7424_4897</name>
</gene>
<dbReference type="HOGENOM" id="CLU_2205711_0_0_3"/>
<feature type="compositionally biased region" description="Polar residues" evidence="1">
    <location>
        <begin position="77"/>
        <end position="89"/>
    </location>
</feature>
<evidence type="ECO:0000313" key="2">
    <source>
        <dbReference type="EMBL" id="ACK73254.1"/>
    </source>
</evidence>
<reference evidence="3" key="1">
    <citation type="journal article" date="2011" name="MBio">
        <title>Novel metabolic attributes of the genus Cyanothece, comprising a group of unicellular nitrogen-fixing Cyanobacteria.</title>
        <authorList>
            <person name="Bandyopadhyay A."/>
            <person name="Elvitigala T."/>
            <person name="Welsh E."/>
            <person name="Stockel J."/>
            <person name="Liberton M."/>
            <person name="Min H."/>
            <person name="Sherman L.A."/>
            <person name="Pakrasi H.B."/>
        </authorList>
    </citation>
    <scope>NUCLEOTIDE SEQUENCE [LARGE SCALE GENOMIC DNA]</scope>
    <source>
        <strain evidence="3">PCC 7424</strain>
    </source>
</reference>
<dbReference type="STRING" id="65393.PCC7424_4897"/>
<dbReference type="KEGG" id="cyc:PCC7424_4897"/>
<protein>
    <submittedName>
        <fullName evidence="2">Uncharacterized protein</fullName>
    </submittedName>
</protein>
<accession>B7KED6</accession>
<evidence type="ECO:0000313" key="3">
    <source>
        <dbReference type="Proteomes" id="UP000002384"/>
    </source>
</evidence>
<sequence>MDESDPKNLIRPQDLQAKYNISQTTYYKRLRYLEITSQKDSQRKAYITPEQVTQLDQLHSHIQKHKTMIGFKPSPEVSKNTQKSQESPIYNTIVNFPKAPRLTAIAP</sequence>
<organism evidence="2 3">
    <name type="scientific">Gloeothece citriformis (strain PCC 7424)</name>
    <name type="common">Cyanothece sp. (strain PCC 7424)</name>
    <dbReference type="NCBI Taxonomy" id="65393"/>
    <lineage>
        <taxon>Bacteria</taxon>
        <taxon>Bacillati</taxon>
        <taxon>Cyanobacteriota</taxon>
        <taxon>Cyanophyceae</taxon>
        <taxon>Oscillatoriophycideae</taxon>
        <taxon>Chroococcales</taxon>
        <taxon>Aphanothecaceae</taxon>
        <taxon>Gloeothece</taxon>
        <taxon>Gloeothece citriformis</taxon>
    </lineage>
</organism>
<dbReference type="Proteomes" id="UP000002384">
    <property type="component" value="Chromosome"/>
</dbReference>
<dbReference type="OrthoDB" id="561675at2"/>
<dbReference type="eggNOG" id="ENOG5030QZD">
    <property type="taxonomic scope" value="Bacteria"/>
</dbReference>
<dbReference type="AlphaFoldDB" id="B7KED6"/>
<evidence type="ECO:0000256" key="1">
    <source>
        <dbReference type="SAM" id="MobiDB-lite"/>
    </source>
</evidence>